<feature type="domain" description="Polymerase/histidinol phosphatase N-terminal" evidence="2">
    <location>
        <begin position="123"/>
        <end position="194"/>
    </location>
</feature>
<protein>
    <submittedName>
        <fullName evidence="3">Polymerase/histidinol phosphatase-like protein</fullName>
    </submittedName>
</protein>
<dbReference type="VEuPathDB" id="FungiDB:YALI1_A21594g"/>
<keyword evidence="1" id="KW-0812">Transmembrane</keyword>
<dbReference type="EMBL" id="KZ859087">
    <property type="protein sequence ID" value="RDW23405.1"/>
    <property type="molecule type" value="Genomic_DNA"/>
</dbReference>
<dbReference type="PANTHER" id="PTHR42924">
    <property type="entry name" value="EXONUCLEASE"/>
    <property type="match status" value="1"/>
</dbReference>
<dbReference type="GO" id="GO:0035312">
    <property type="term" value="F:5'-3' DNA exonuclease activity"/>
    <property type="evidence" value="ECO:0007669"/>
    <property type="project" value="TreeGrafter"/>
</dbReference>
<accession>A0A371BZ85</accession>
<dbReference type="AlphaFoldDB" id="A0A371BZ85"/>
<dbReference type="Pfam" id="PF02811">
    <property type="entry name" value="PHP"/>
    <property type="match status" value="1"/>
</dbReference>
<name>A0A371BZ85_YARLL</name>
<dbReference type="Gene3D" id="3.20.20.140">
    <property type="entry name" value="Metal-dependent hydrolases"/>
    <property type="match status" value="1"/>
</dbReference>
<dbReference type="Proteomes" id="UP000256601">
    <property type="component" value="Unassembled WGS sequence"/>
</dbReference>
<feature type="transmembrane region" description="Helical" evidence="1">
    <location>
        <begin position="395"/>
        <end position="421"/>
    </location>
</feature>
<evidence type="ECO:0000313" key="4">
    <source>
        <dbReference type="Proteomes" id="UP000256601"/>
    </source>
</evidence>
<dbReference type="InterPro" id="IPR004013">
    <property type="entry name" value="PHP_dom"/>
</dbReference>
<gene>
    <name evidence="3" type="ORF">B0I71DRAFT_161142</name>
</gene>
<reference evidence="3 4" key="1">
    <citation type="submission" date="2018-07" db="EMBL/GenBank/DDBJ databases">
        <title>Draft Genome Assemblies for Five Robust Yarrowia lipolytica Strains Exhibiting High Lipid Production and Pentose Sugar Utilization and Sugar Alcohol Secretion from Undetoxified Lignocellulosic Biomass Hydrolysates.</title>
        <authorList>
            <consortium name="DOE Joint Genome Institute"/>
            <person name="Walker C."/>
            <person name="Ryu S."/>
            <person name="Na H."/>
            <person name="Zane M."/>
            <person name="LaButti K."/>
            <person name="Lipzen A."/>
            <person name="Haridas S."/>
            <person name="Barry K."/>
            <person name="Grigoriev I.V."/>
            <person name="Quarterman J."/>
            <person name="Slininger P."/>
            <person name="Dien B."/>
            <person name="Trinh C.T."/>
        </authorList>
    </citation>
    <scope>NUCLEOTIDE SEQUENCE [LARGE SCALE GENOMIC DNA]</scope>
    <source>
        <strain evidence="3 4">YB392</strain>
    </source>
</reference>
<keyword evidence="1" id="KW-0472">Membrane</keyword>
<dbReference type="GO" id="GO:0004534">
    <property type="term" value="F:5'-3' RNA exonuclease activity"/>
    <property type="evidence" value="ECO:0007669"/>
    <property type="project" value="TreeGrafter"/>
</dbReference>
<dbReference type="VEuPathDB" id="FungiDB:YALI0_A20548g"/>
<dbReference type="SMART" id="SM00481">
    <property type="entry name" value="POLIIIAc"/>
    <property type="match status" value="1"/>
</dbReference>
<sequence length="435" mass="49655">MCKEKTFWPLGKFSGSLTVVNRLTIVQKQHVFRNSPPSPMVICTPYYNRQTIKVGLRAVQLTLIMTVVITTGVLTMYSDLPRDWVLDNYIDPYTSEFQLEWPNDYHNAEIWDQTLEFDTPIYLETHSHTNHSDGSLTPSQLVDWAQAYGLTAICVTDHNNIEGGWAARNYSETLRSEGKPAPLVIPGVEFTCCRIHMNFLGIEETIKPTENWPSDDELKSVIKKVHALGGVVIVNHLPWSESTEWGRKVPTLMHHPTPDQLLNWGVDSFECVSDGVIDLQAVRYADRNNLMCVTATDIHNPSDTVRAVTVLDGPLTQKNIIDKIRRKSVRSKSTFYYDPIGPTGAQIVPPHNNKRNKWAPLAMLNFGYMWDESKGMYSFVDGFCHERKFTFRYGAAFWTLFWIVLGWVIYELIRAIVVGIAGSNSCRRRRPLQLE</sequence>
<dbReference type="SUPFAM" id="SSF89550">
    <property type="entry name" value="PHP domain-like"/>
    <property type="match status" value="1"/>
</dbReference>
<evidence type="ECO:0000313" key="3">
    <source>
        <dbReference type="EMBL" id="RDW23405.1"/>
    </source>
</evidence>
<keyword evidence="1" id="KW-1133">Transmembrane helix</keyword>
<feature type="transmembrane region" description="Helical" evidence="1">
    <location>
        <begin position="58"/>
        <end position="77"/>
    </location>
</feature>
<evidence type="ECO:0000259" key="2">
    <source>
        <dbReference type="SMART" id="SM00481"/>
    </source>
</evidence>
<dbReference type="PANTHER" id="PTHR42924:SF3">
    <property type="entry name" value="POLYMERASE_HISTIDINOL PHOSPHATASE N-TERMINAL DOMAIN-CONTAINING PROTEIN"/>
    <property type="match status" value="1"/>
</dbReference>
<dbReference type="InterPro" id="IPR016195">
    <property type="entry name" value="Pol/histidinol_Pase-like"/>
</dbReference>
<evidence type="ECO:0000256" key="1">
    <source>
        <dbReference type="SAM" id="Phobius"/>
    </source>
</evidence>
<dbReference type="InterPro" id="IPR052018">
    <property type="entry name" value="PHP_domain"/>
</dbReference>
<organism evidence="3 4">
    <name type="scientific">Yarrowia lipolytica</name>
    <name type="common">Candida lipolytica</name>
    <dbReference type="NCBI Taxonomy" id="4952"/>
    <lineage>
        <taxon>Eukaryota</taxon>
        <taxon>Fungi</taxon>
        <taxon>Dikarya</taxon>
        <taxon>Ascomycota</taxon>
        <taxon>Saccharomycotina</taxon>
        <taxon>Dipodascomycetes</taxon>
        <taxon>Dipodascales</taxon>
        <taxon>Dipodascales incertae sedis</taxon>
        <taxon>Yarrowia</taxon>
    </lineage>
</organism>
<dbReference type="InterPro" id="IPR003141">
    <property type="entry name" value="Pol/His_phosphatase_N"/>
</dbReference>
<dbReference type="NCBIfam" id="NF038032">
    <property type="entry name" value="CehA_McbA_metalo"/>
    <property type="match status" value="1"/>
</dbReference>
<proteinExistence type="predicted"/>